<dbReference type="EMBL" id="JASCZI010151289">
    <property type="protein sequence ID" value="MED6171736.1"/>
    <property type="molecule type" value="Genomic_DNA"/>
</dbReference>
<sequence>LNMDNNKSLKWHYPSEGRFDPTRYSVEEEVKGRRSATGRASRRSKSLQRSISDGVERGIQPENEDEEQ</sequence>
<feature type="compositionally biased region" description="Basic residues" evidence="1">
    <location>
        <begin position="33"/>
        <end position="46"/>
    </location>
</feature>
<proteinExistence type="predicted"/>
<name>A0ABU6VDU4_9FABA</name>
<evidence type="ECO:0000256" key="1">
    <source>
        <dbReference type="SAM" id="MobiDB-lite"/>
    </source>
</evidence>
<feature type="region of interest" description="Disordered" evidence="1">
    <location>
        <begin position="1"/>
        <end position="68"/>
    </location>
</feature>
<evidence type="ECO:0000313" key="2">
    <source>
        <dbReference type="EMBL" id="MED6171736.1"/>
    </source>
</evidence>
<evidence type="ECO:0000313" key="3">
    <source>
        <dbReference type="Proteomes" id="UP001341840"/>
    </source>
</evidence>
<feature type="non-terminal residue" evidence="2">
    <location>
        <position position="1"/>
    </location>
</feature>
<dbReference type="Proteomes" id="UP001341840">
    <property type="component" value="Unassembled WGS sequence"/>
</dbReference>
<comment type="caution">
    <text evidence="2">The sequence shown here is derived from an EMBL/GenBank/DDBJ whole genome shotgun (WGS) entry which is preliminary data.</text>
</comment>
<reference evidence="2 3" key="1">
    <citation type="journal article" date="2023" name="Plants (Basel)">
        <title>Bridging the Gap: Combining Genomics and Transcriptomics Approaches to Understand Stylosanthes scabra, an Orphan Legume from the Brazilian Caatinga.</title>
        <authorList>
            <person name="Ferreira-Neto J.R.C."/>
            <person name="da Silva M.D."/>
            <person name="Binneck E."/>
            <person name="de Melo N.F."/>
            <person name="da Silva R.H."/>
            <person name="de Melo A.L.T.M."/>
            <person name="Pandolfi V."/>
            <person name="Bustamante F.O."/>
            <person name="Brasileiro-Vidal A.C."/>
            <person name="Benko-Iseppon A.M."/>
        </authorList>
    </citation>
    <scope>NUCLEOTIDE SEQUENCE [LARGE SCALE GENOMIC DNA]</scope>
    <source>
        <tissue evidence="2">Leaves</tissue>
    </source>
</reference>
<organism evidence="2 3">
    <name type="scientific">Stylosanthes scabra</name>
    <dbReference type="NCBI Taxonomy" id="79078"/>
    <lineage>
        <taxon>Eukaryota</taxon>
        <taxon>Viridiplantae</taxon>
        <taxon>Streptophyta</taxon>
        <taxon>Embryophyta</taxon>
        <taxon>Tracheophyta</taxon>
        <taxon>Spermatophyta</taxon>
        <taxon>Magnoliopsida</taxon>
        <taxon>eudicotyledons</taxon>
        <taxon>Gunneridae</taxon>
        <taxon>Pentapetalae</taxon>
        <taxon>rosids</taxon>
        <taxon>fabids</taxon>
        <taxon>Fabales</taxon>
        <taxon>Fabaceae</taxon>
        <taxon>Papilionoideae</taxon>
        <taxon>50 kb inversion clade</taxon>
        <taxon>dalbergioids sensu lato</taxon>
        <taxon>Dalbergieae</taxon>
        <taxon>Pterocarpus clade</taxon>
        <taxon>Stylosanthes</taxon>
    </lineage>
</organism>
<protein>
    <submittedName>
        <fullName evidence="2">Uncharacterized protein</fullName>
    </submittedName>
</protein>
<feature type="compositionally biased region" description="Basic and acidic residues" evidence="1">
    <location>
        <begin position="13"/>
        <end position="32"/>
    </location>
</feature>
<gene>
    <name evidence="2" type="ORF">PIB30_043539</name>
</gene>
<keyword evidence="3" id="KW-1185">Reference proteome</keyword>
<accession>A0ABU6VDU4</accession>